<comment type="subcellular location">
    <subcellularLocation>
        <location evidence="1">Endomembrane system</location>
        <topology evidence="1">Multi-pass membrane protein</topology>
    </subcellularLocation>
</comment>
<accession>A0A9Q1MHI4</accession>
<keyword evidence="6" id="KW-1278">Translocase</keyword>
<keyword evidence="7 10" id="KW-1133">Transmembrane helix</keyword>
<evidence type="ECO:0000256" key="8">
    <source>
        <dbReference type="ARBA" id="ARBA00023065"/>
    </source>
</evidence>
<dbReference type="PANTHER" id="PTHR31998">
    <property type="entry name" value="K(+)-INSENSITIVE PYROPHOSPHATE-ENERGIZED PROTON PUMP"/>
    <property type="match status" value="1"/>
</dbReference>
<keyword evidence="8" id="KW-0406">Ion transport</keyword>
<evidence type="ECO:0000256" key="7">
    <source>
        <dbReference type="ARBA" id="ARBA00022989"/>
    </source>
</evidence>
<dbReference type="EMBL" id="JAJAGQ010000007">
    <property type="protein sequence ID" value="KAJ8558048.1"/>
    <property type="molecule type" value="Genomic_DNA"/>
</dbReference>
<dbReference type="GO" id="GO:0009678">
    <property type="term" value="F:diphosphate hydrolysis-driven proton transmembrane transporter activity"/>
    <property type="evidence" value="ECO:0007669"/>
    <property type="project" value="UniProtKB-EC"/>
</dbReference>
<dbReference type="Pfam" id="PF03030">
    <property type="entry name" value="H_PPase"/>
    <property type="match status" value="1"/>
</dbReference>
<reference evidence="12" key="1">
    <citation type="journal article" date="2023" name="Proc. Natl. Acad. Sci. U.S.A.">
        <title>Genomic and structural basis for evolution of tropane alkaloid biosynthesis.</title>
        <authorList>
            <person name="Wanga Y.-J."/>
            <person name="Taina T."/>
            <person name="Yua J.-Y."/>
            <person name="Lia J."/>
            <person name="Xua B."/>
            <person name="Chenc J."/>
            <person name="D'Auriad J.C."/>
            <person name="Huanga J.-P."/>
            <person name="Huanga S.-X."/>
        </authorList>
    </citation>
    <scope>NUCLEOTIDE SEQUENCE [LARGE SCALE GENOMIC DNA]</scope>
    <source>
        <strain evidence="12">cv. KIB-2019</strain>
    </source>
</reference>
<protein>
    <recommendedName>
        <fullName evidence="2">H(+)-exporting diphosphatase</fullName>
        <ecNumber evidence="2">7.1.3.1</ecNumber>
    </recommendedName>
</protein>
<evidence type="ECO:0000313" key="11">
    <source>
        <dbReference type="EMBL" id="KAJ8558048.1"/>
    </source>
</evidence>
<dbReference type="GO" id="GO:0012505">
    <property type="term" value="C:endomembrane system"/>
    <property type="evidence" value="ECO:0007669"/>
    <property type="project" value="UniProtKB-SubCell"/>
</dbReference>
<organism evidence="11 12">
    <name type="scientific">Anisodus acutangulus</name>
    <dbReference type="NCBI Taxonomy" id="402998"/>
    <lineage>
        <taxon>Eukaryota</taxon>
        <taxon>Viridiplantae</taxon>
        <taxon>Streptophyta</taxon>
        <taxon>Embryophyta</taxon>
        <taxon>Tracheophyta</taxon>
        <taxon>Spermatophyta</taxon>
        <taxon>Magnoliopsida</taxon>
        <taxon>eudicotyledons</taxon>
        <taxon>Gunneridae</taxon>
        <taxon>Pentapetalae</taxon>
        <taxon>asterids</taxon>
        <taxon>lamiids</taxon>
        <taxon>Solanales</taxon>
        <taxon>Solanaceae</taxon>
        <taxon>Solanoideae</taxon>
        <taxon>Hyoscyameae</taxon>
        <taxon>Anisodus</taxon>
    </lineage>
</organism>
<evidence type="ECO:0000256" key="2">
    <source>
        <dbReference type="ARBA" id="ARBA00013242"/>
    </source>
</evidence>
<dbReference type="AlphaFoldDB" id="A0A9Q1MHI4"/>
<evidence type="ECO:0000313" key="12">
    <source>
        <dbReference type="Proteomes" id="UP001152561"/>
    </source>
</evidence>
<evidence type="ECO:0000256" key="3">
    <source>
        <dbReference type="ARBA" id="ARBA00022448"/>
    </source>
</evidence>
<dbReference type="GO" id="GO:0004427">
    <property type="term" value="F:inorganic diphosphate phosphatase activity"/>
    <property type="evidence" value="ECO:0007669"/>
    <property type="project" value="InterPro"/>
</dbReference>
<evidence type="ECO:0000256" key="6">
    <source>
        <dbReference type="ARBA" id="ARBA00022967"/>
    </source>
</evidence>
<evidence type="ECO:0000256" key="4">
    <source>
        <dbReference type="ARBA" id="ARBA00022692"/>
    </source>
</evidence>
<keyword evidence="3" id="KW-0813">Transport</keyword>
<dbReference type="GO" id="GO:0016020">
    <property type="term" value="C:membrane"/>
    <property type="evidence" value="ECO:0007669"/>
    <property type="project" value="InterPro"/>
</dbReference>
<dbReference type="EC" id="7.1.3.1" evidence="2"/>
<dbReference type="Proteomes" id="UP001152561">
    <property type="component" value="Unassembled WGS sequence"/>
</dbReference>
<keyword evidence="4 10" id="KW-0812">Transmembrane</keyword>
<sequence>MFTNCLEEGWRTSIDNSYSASVDVILKSGSVTIISNGEMEDQIQGLFLIVTHNLSPDHSNCGTHQLFDECPQQEEAEFNGLRSVRRNYQEDIYDKIKSLGLGSEFLIDYEYKNIEVLTLNMRNSSASIDELMAVLKLNNYGGLISELVLGAELQLIVESNKRLAKIKGVEGAQDEWNEIVHYLLHLKGFIHLDGQFPNEVLSDDFPKARAQRVADHLEELRNIKSIQDIDQCNKWLHHYFGINSWIFRKRKMSPACLPEILDIGWAKGEKKVSKGDNYSHIGSLPPLEVDTPLLGADISEKADGLNVLQSGRRNEEEGYVIMESRGPRNHCKMDYKENIRLLNLSLRSGGDTTVDLPHVELSSFLEIDENRIIEDQLKVVTIEAETKLQSSWEFMLKISDSGLVNDREKLPMVCATMEQFKQRKKYWEGQHILVIIGILLTNNSSPVVEVVANCPNYFYLAGKYYGMLLKALDDDEVQNILNLMLCLGVADAKMVEEVHRQFNIIPDLIKGHVNPDYATRVKIPSSASIEHIIPPGAFIVLTPLIVGIFIGVETVFCGIAGTFVFWCTDCKILIKHWLCMGQC</sequence>
<evidence type="ECO:0000256" key="5">
    <source>
        <dbReference type="ARBA" id="ARBA00022842"/>
    </source>
</evidence>
<gene>
    <name evidence="11" type="ORF">K7X08_004814</name>
</gene>
<evidence type="ECO:0000256" key="1">
    <source>
        <dbReference type="ARBA" id="ARBA00004127"/>
    </source>
</evidence>
<proteinExistence type="predicted"/>
<keyword evidence="5" id="KW-0460">Magnesium</keyword>
<comment type="caution">
    <text evidence="11">The sequence shown here is derived from an EMBL/GenBank/DDBJ whole genome shotgun (WGS) entry which is preliminary data.</text>
</comment>
<keyword evidence="9 10" id="KW-0472">Membrane</keyword>
<dbReference type="InterPro" id="IPR004131">
    <property type="entry name" value="PPase-energised_H-pump"/>
</dbReference>
<evidence type="ECO:0000256" key="9">
    <source>
        <dbReference type="ARBA" id="ARBA00023136"/>
    </source>
</evidence>
<evidence type="ECO:0000256" key="10">
    <source>
        <dbReference type="SAM" id="Phobius"/>
    </source>
</evidence>
<name>A0A9Q1MHI4_9SOLA</name>
<feature type="transmembrane region" description="Helical" evidence="10">
    <location>
        <begin position="538"/>
        <end position="566"/>
    </location>
</feature>
<keyword evidence="12" id="KW-1185">Reference proteome</keyword>